<evidence type="ECO:0000256" key="6">
    <source>
        <dbReference type="ARBA" id="ARBA00049172"/>
    </source>
</evidence>
<keyword evidence="5 7" id="KW-0808">Transferase</keyword>
<dbReference type="GO" id="GO:0008168">
    <property type="term" value="F:methyltransferase activity"/>
    <property type="evidence" value="ECO:0007669"/>
    <property type="project" value="UniProtKB-KW"/>
</dbReference>
<dbReference type="GO" id="GO:0032259">
    <property type="term" value="P:methylation"/>
    <property type="evidence" value="ECO:0007669"/>
    <property type="project" value="UniProtKB-KW"/>
</dbReference>
<dbReference type="InterPro" id="IPR040442">
    <property type="entry name" value="Pyrv_kinase-like_dom_sf"/>
</dbReference>
<comment type="similarity">
    <text evidence="2 7">Belongs to the PanB family.</text>
</comment>
<evidence type="ECO:0000256" key="3">
    <source>
        <dbReference type="ARBA" id="ARBA00011881"/>
    </source>
</evidence>
<dbReference type="EC" id="2.1.2.11" evidence="4 7"/>
<dbReference type="CDD" id="cd06557">
    <property type="entry name" value="KPHMT-like"/>
    <property type="match status" value="1"/>
</dbReference>
<sequence length="307" mass="33419">MFRLATRGFSTARIALSAYKQQPRKTLTQIYELYNMRKPISVVTAWDHLTAQITEKADIDITLVGDSLAMVALGYEDTNEISLDEFLYHVRAVSRGNKTLFIVADVPFGTFETSDADALKTAIALVKRGRAQAVKIEAGVTSALTIRRIVDAGIPVMGHVGLAPQKHHTSGGYRLQGNTENSAVQILQDCKALEEAGVFALLLECVPNKFAEIVTSLVSVPVIGIGAGPHVSGQVLVMADMLGMTDNTPAKFVKQYMNFAQDALLALAQYKADLADGSFPNADLHGYKMKSDVLRKVREYVSSNKNQ</sequence>
<dbReference type="FunFam" id="3.20.20.60:FF:000003">
    <property type="entry name" value="3-methyl-2-oxobutanoate hydroxymethyltransferase"/>
    <property type="match status" value="1"/>
</dbReference>
<dbReference type="UniPathway" id="UPA00028">
    <property type="reaction ID" value="UER00003"/>
</dbReference>
<dbReference type="STRING" id="2163413.A0A4P6XDM0"/>
<evidence type="ECO:0000313" key="9">
    <source>
        <dbReference type="Proteomes" id="UP000292447"/>
    </source>
</evidence>
<dbReference type="AlphaFoldDB" id="A0A4P6XDM0"/>
<comment type="pathway">
    <text evidence="1 7">Cofactor biosynthesis; (R)-pantothenate biosynthesis; (R)-pantoate from 3-methyl-2-oxobutanoate: step 1/2.</text>
</comment>
<evidence type="ECO:0000256" key="7">
    <source>
        <dbReference type="RuleBase" id="RU362100"/>
    </source>
</evidence>
<reference evidence="9" key="1">
    <citation type="submission" date="2019-03" db="EMBL/GenBank/DDBJ databases">
        <title>Snf2 controls pulcherriminic acid biosynthesis and connects pigmentation and antifungal activity of the yeast Metschnikowia pulcherrima.</title>
        <authorList>
            <person name="Gore-Lloyd D."/>
            <person name="Sumann I."/>
            <person name="Brachmann A.O."/>
            <person name="Schneeberger K."/>
            <person name="Ortiz-Merino R.A."/>
            <person name="Moreno-Beltran M."/>
            <person name="Schlaefli M."/>
            <person name="Kirner P."/>
            <person name="Santos Kron A."/>
            <person name="Wolfe K.H."/>
            <person name="Piel J."/>
            <person name="Ahrens C.H."/>
            <person name="Henk D."/>
            <person name="Freimoser F.M."/>
        </authorList>
    </citation>
    <scope>NUCLEOTIDE SEQUENCE [LARGE SCALE GENOMIC DNA]</scope>
    <source>
        <strain evidence="9">APC 1.2</strain>
    </source>
</reference>
<keyword evidence="8" id="KW-0489">Methyltransferase</keyword>
<dbReference type="GO" id="GO:0000287">
    <property type="term" value="F:magnesium ion binding"/>
    <property type="evidence" value="ECO:0007669"/>
    <property type="project" value="TreeGrafter"/>
</dbReference>
<protein>
    <recommendedName>
        <fullName evidence="4 7">3-methyl-2-oxobutanoate hydroxymethyltransferase</fullName>
        <ecNumber evidence="4 7">2.1.2.11</ecNumber>
    </recommendedName>
</protein>
<keyword evidence="7" id="KW-0566">Pantothenate biosynthesis</keyword>
<dbReference type="GO" id="GO:0015940">
    <property type="term" value="P:pantothenate biosynthetic process"/>
    <property type="evidence" value="ECO:0007669"/>
    <property type="project" value="UniProtKB-UniPathway"/>
</dbReference>
<dbReference type="GO" id="GO:0005739">
    <property type="term" value="C:mitochondrion"/>
    <property type="evidence" value="ECO:0007669"/>
    <property type="project" value="TreeGrafter"/>
</dbReference>
<organism evidence="8 9">
    <name type="scientific">Metschnikowia aff. pulcherrima</name>
    <dbReference type="NCBI Taxonomy" id="2163413"/>
    <lineage>
        <taxon>Eukaryota</taxon>
        <taxon>Fungi</taxon>
        <taxon>Dikarya</taxon>
        <taxon>Ascomycota</taxon>
        <taxon>Saccharomycotina</taxon>
        <taxon>Pichiomycetes</taxon>
        <taxon>Metschnikowiaceae</taxon>
        <taxon>Metschnikowia</taxon>
    </lineage>
</organism>
<evidence type="ECO:0000256" key="2">
    <source>
        <dbReference type="ARBA" id="ARBA00008676"/>
    </source>
</evidence>
<dbReference type="Gene3D" id="3.20.20.60">
    <property type="entry name" value="Phosphoenolpyruvate-binding domains"/>
    <property type="match status" value="1"/>
</dbReference>
<evidence type="ECO:0000256" key="1">
    <source>
        <dbReference type="ARBA" id="ARBA00005033"/>
    </source>
</evidence>
<evidence type="ECO:0000256" key="4">
    <source>
        <dbReference type="ARBA" id="ARBA00012618"/>
    </source>
</evidence>
<dbReference type="HAMAP" id="MF_00156">
    <property type="entry name" value="PanB"/>
    <property type="match status" value="1"/>
</dbReference>
<comment type="catalytic activity">
    <reaction evidence="6 7">
        <text>(6R)-5,10-methylene-5,6,7,8-tetrahydrofolate + 3-methyl-2-oxobutanoate + H2O = 2-dehydropantoate + (6S)-5,6,7,8-tetrahydrofolate</text>
        <dbReference type="Rhea" id="RHEA:11824"/>
        <dbReference type="ChEBI" id="CHEBI:11561"/>
        <dbReference type="ChEBI" id="CHEBI:11851"/>
        <dbReference type="ChEBI" id="CHEBI:15377"/>
        <dbReference type="ChEBI" id="CHEBI:15636"/>
        <dbReference type="ChEBI" id="CHEBI:57453"/>
        <dbReference type="EC" id="2.1.2.11"/>
    </reaction>
</comment>
<accession>A0A4P6XDM0</accession>
<comment type="function">
    <text evidence="7">Catalyzes the reversible reaction in which hydroxymethyl group from 5,10-methylenetetrahydrofolate is transferred onto alpha-ketoisovalerate to form ketopantoate.</text>
</comment>
<dbReference type="PANTHER" id="PTHR20881">
    <property type="entry name" value="3-METHYL-2-OXOBUTANOATE HYDROXYMETHYLTRANSFERASE"/>
    <property type="match status" value="1"/>
</dbReference>
<dbReference type="PANTHER" id="PTHR20881:SF0">
    <property type="entry name" value="3-METHYL-2-OXOBUTANOATE HYDROXYMETHYLTRANSFERASE"/>
    <property type="match status" value="1"/>
</dbReference>
<proteinExistence type="inferred from homology"/>
<dbReference type="GO" id="GO:0003864">
    <property type="term" value="F:3-methyl-2-oxobutanoate hydroxymethyltransferase activity"/>
    <property type="evidence" value="ECO:0007669"/>
    <property type="project" value="UniProtKB-EC"/>
</dbReference>
<dbReference type="Proteomes" id="UP000292447">
    <property type="component" value="Chromosome I"/>
</dbReference>
<dbReference type="EMBL" id="CP034456">
    <property type="protein sequence ID" value="QBM85607.1"/>
    <property type="molecule type" value="Genomic_DNA"/>
</dbReference>
<dbReference type="NCBIfam" id="NF001452">
    <property type="entry name" value="PRK00311.1"/>
    <property type="match status" value="1"/>
</dbReference>
<dbReference type="Pfam" id="PF02548">
    <property type="entry name" value="Pantoate_transf"/>
    <property type="match status" value="1"/>
</dbReference>
<name>A0A4P6XDM0_9ASCO</name>
<dbReference type="SUPFAM" id="SSF51621">
    <property type="entry name" value="Phosphoenolpyruvate/pyruvate domain"/>
    <property type="match status" value="1"/>
</dbReference>
<dbReference type="PIRSF" id="PIRSF000388">
    <property type="entry name" value="Pantoate_hydroxy_MeTrfase"/>
    <property type="match status" value="1"/>
</dbReference>
<evidence type="ECO:0000256" key="5">
    <source>
        <dbReference type="ARBA" id="ARBA00022679"/>
    </source>
</evidence>
<evidence type="ECO:0000313" key="8">
    <source>
        <dbReference type="EMBL" id="QBM85607.1"/>
    </source>
</evidence>
<dbReference type="NCBIfam" id="TIGR00222">
    <property type="entry name" value="panB"/>
    <property type="match status" value="1"/>
</dbReference>
<comment type="subunit">
    <text evidence="3">Homotetramer.</text>
</comment>
<keyword evidence="9" id="KW-1185">Reference proteome</keyword>
<dbReference type="InterPro" id="IPR003700">
    <property type="entry name" value="Pantoate_hydroxy_MeTrfase"/>
</dbReference>
<dbReference type="InterPro" id="IPR015813">
    <property type="entry name" value="Pyrv/PenolPyrv_kinase-like_dom"/>
</dbReference>
<gene>
    <name evidence="8" type="primary">MPUL0A02290</name>
    <name evidence="8" type="ORF">METSCH_A02290</name>
</gene>